<dbReference type="OrthoDB" id="6117729at2"/>
<protein>
    <submittedName>
        <fullName evidence="1">Uncharacterized protein</fullName>
    </submittedName>
</protein>
<proteinExistence type="predicted"/>
<sequence>MADKTEELLTGSVDEYLLSLAWSLQQAQRQLSQLSAPGPTGEFPVTYQIPEMEFELKMSLELRQSSVIDAAGGATAGAKVLRGTVLSGSSSDASKSLAASTIKGRFVAVPSRGGNPPPVLTVTMTRPGRTSVLGLAVRVSSVSGEPLADVPVHFNVDRDLTNRLNTLPASEESRPMAGVVRTNAEGVAVTEVEAAEKDFEKRIAIVIDALGKTETIVFKGGAS</sequence>
<dbReference type="Proteomes" id="UP000250079">
    <property type="component" value="Chromosome"/>
</dbReference>
<accession>A0A2Z2NPX4</accession>
<evidence type="ECO:0000313" key="1">
    <source>
        <dbReference type="EMBL" id="ASJ71981.1"/>
    </source>
</evidence>
<organism evidence="1 2">
    <name type="scientific">Granulosicoccus antarcticus IMCC3135</name>
    <dbReference type="NCBI Taxonomy" id="1192854"/>
    <lineage>
        <taxon>Bacteria</taxon>
        <taxon>Pseudomonadati</taxon>
        <taxon>Pseudomonadota</taxon>
        <taxon>Gammaproteobacteria</taxon>
        <taxon>Chromatiales</taxon>
        <taxon>Granulosicoccaceae</taxon>
        <taxon>Granulosicoccus</taxon>
    </lineage>
</organism>
<dbReference type="EMBL" id="CP018632">
    <property type="protein sequence ID" value="ASJ71981.1"/>
    <property type="molecule type" value="Genomic_DNA"/>
</dbReference>
<dbReference type="RefSeq" id="WP_088917349.1">
    <property type="nucleotide sequence ID" value="NZ_CP018632.1"/>
</dbReference>
<gene>
    <name evidence="1" type="ORF">IMCC3135_09420</name>
</gene>
<keyword evidence="2" id="KW-1185">Reference proteome</keyword>
<dbReference type="AlphaFoldDB" id="A0A2Z2NPX4"/>
<dbReference type="KEGG" id="gai:IMCC3135_09420"/>
<name>A0A2Z2NPX4_9GAMM</name>
<reference evidence="1 2" key="1">
    <citation type="submission" date="2016-12" db="EMBL/GenBank/DDBJ databases">
        <authorList>
            <person name="Song W.-J."/>
            <person name="Kurnit D.M."/>
        </authorList>
    </citation>
    <scope>NUCLEOTIDE SEQUENCE [LARGE SCALE GENOMIC DNA]</scope>
    <source>
        <strain evidence="1 2">IMCC3135</strain>
    </source>
</reference>
<evidence type="ECO:0000313" key="2">
    <source>
        <dbReference type="Proteomes" id="UP000250079"/>
    </source>
</evidence>